<organism evidence="3 4">
    <name type="scientific">Limosilactobacillus oris PB013-T2-3</name>
    <dbReference type="NCBI Taxonomy" id="908339"/>
    <lineage>
        <taxon>Bacteria</taxon>
        <taxon>Bacillati</taxon>
        <taxon>Bacillota</taxon>
        <taxon>Bacilli</taxon>
        <taxon>Lactobacillales</taxon>
        <taxon>Lactobacillaceae</taxon>
        <taxon>Limosilactobacillus</taxon>
    </lineage>
</organism>
<dbReference type="Proteomes" id="UP000003070">
    <property type="component" value="Unassembled WGS sequence"/>
</dbReference>
<reference evidence="3 4" key="1">
    <citation type="submission" date="2010-10" db="EMBL/GenBank/DDBJ databases">
        <authorList>
            <person name="Durkin A.S."/>
            <person name="Madupu R."/>
            <person name="Torralba M."/>
            <person name="Gillis M."/>
            <person name="Methe B."/>
            <person name="Sutton G."/>
            <person name="Nelson K.E."/>
        </authorList>
    </citation>
    <scope>NUCLEOTIDE SEQUENCE [LARGE SCALE GENOMIC DNA]</scope>
    <source>
        <strain evidence="3 4">PB013-T2-3</strain>
    </source>
</reference>
<evidence type="ECO:0000313" key="3">
    <source>
        <dbReference type="EMBL" id="EFQ52974.1"/>
    </source>
</evidence>
<dbReference type="CDD" id="cd03801">
    <property type="entry name" value="GT4_PimA-like"/>
    <property type="match status" value="1"/>
</dbReference>
<accession>E3C8G3</accession>
<dbReference type="GO" id="GO:0016757">
    <property type="term" value="F:glycosyltransferase activity"/>
    <property type="evidence" value="ECO:0007669"/>
    <property type="project" value="UniProtKB-KW"/>
</dbReference>
<dbReference type="Pfam" id="PF00534">
    <property type="entry name" value="Glycos_transf_1"/>
    <property type="match status" value="1"/>
</dbReference>
<keyword evidence="3" id="KW-0328">Glycosyltransferase</keyword>
<sequence>MIKKIYCKLLEFARAISDWGRFRKLFKGHQGEKFIILISHSGDTGGGAPVVLYELAKSLNKSNNVIFLTHGRGKIIDLCKKQNIGVFETSFLYRKYLKQINANSEKIDFMVINTAVLHFYLSYLEKLKFPGKVIWWIHESNDLVNKYQEYIREYNLKHFRICCVSPLVKASIRDACQIDEDKLSLLPYGIVDKGALPAQNRIEPFIISLIGRIDERKNQIELVQAYKKLPSSLQKKIRLLMVAGSCDEGYLRKLTPLIEGQANIKIIGPVPRDKMQDIYSKSNLIVCTSKNDPLPVVITEAMMYGRLFITSNETGQALIAEKAFADFIYESGDTDELARIIERICTHYNGYNDFYVKERQLYLSDFSISGAVNNLREIVKEMD</sequence>
<dbReference type="RefSeq" id="WP_003713162.1">
    <property type="nucleotide sequence ID" value="NZ_AEKL01000057.1"/>
</dbReference>
<comment type="caution">
    <text evidence="3">The sequence shown here is derived from an EMBL/GenBank/DDBJ whole genome shotgun (WGS) entry which is preliminary data.</text>
</comment>
<gene>
    <name evidence="3" type="ORF">HMPREF9265_0736</name>
</gene>
<evidence type="ECO:0000313" key="4">
    <source>
        <dbReference type="Proteomes" id="UP000003070"/>
    </source>
</evidence>
<dbReference type="InterPro" id="IPR001296">
    <property type="entry name" value="Glyco_trans_1"/>
</dbReference>
<dbReference type="PANTHER" id="PTHR46401:SF2">
    <property type="entry name" value="GLYCOSYLTRANSFERASE WBBK-RELATED"/>
    <property type="match status" value="1"/>
</dbReference>
<dbReference type="AlphaFoldDB" id="E3C8G3"/>
<dbReference type="SUPFAM" id="SSF53756">
    <property type="entry name" value="UDP-Glycosyltransferase/glycogen phosphorylase"/>
    <property type="match status" value="1"/>
</dbReference>
<dbReference type="EMBL" id="AEKL01000057">
    <property type="protein sequence ID" value="EFQ52974.1"/>
    <property type="molecule type" value="Genomic_DNA"/>
</dbReference>
<name>E3C8G3_9LACO</name>
<evidence type="ECO:0000259" key="2">
    <source>
        <dbReference type="Pfam" id="PF00534"/>
    </source>
</evidence>
<dbReference type="EC" id="2.4.-.-" evidence="3"/>
<keyword evidence="1 3" id="KW-0808">Transferase</keyword>
<evidence type="ECO:0000256" key="1">
    <source>
        <dbReference type="ARBA" id="ARBA00022679"/>
    </source>
</evidence>
<dbReference type="Gene3D" id="3.40.50.2000">
    <property type="entry name" value="Glycogen Phosphorylase B"/>
    <property type="match status" value="2"/>
</dbReference>
<dbReference type="GO" id="GO:0009103">
    <property type="term" value="P:lipopolysaccharide biosynthetic process"/>
    <property type="evidence" value="ECO:0007669"/>
    <property type="project" value="TreeGrafter"/>
</dbReference>
<feature type="domain" description="Glycosyl transferase family 1" evidence="2">
    <location>
        <begin position="203"/>
        <end position="352"/>
    </location>
</feature>
<dbReference type="eggNOG" id="COG0438">
    <property type="taxonomic scope" value="Bacteria"/>
</dbReference>
<dbReference type="OrthoDB" id="9806653at2"/>
<dbReference type="InterPro" id="IPR041693">
    <property type="entry name" value="Glyco_trans_4_5"/>
</dbReference>
<proteinExistence type="predicted"/>
<protein>
    <submittedName>
        <fullName evidence="3">Glycosyltransferase, group 1 family protein</fullName>
        <ecNumber evidence="3">2.4.-.-</ecNumber>
    </submittedName>
</protein>
<dbReference type="Pfam" id="PF16994">
    <property type="entry name" value="Glyco_trans_4_5"/>
    <property type="match status" value="1"/>
</dbReference>
<dbReference type="PANTHER" id="PTHR46401">
    <property type="entry name" value="GLYCOSYLTRANSFERASE WBBK-RELATED"/>
    <property type="match status" value="1"/>
</dbReference>